<organism evidence="2 3">
    <name type="scientific">Brucella pseudogrignonensis</name>
    <dbReference type="NCBI Taxonomy" id="419475"/>
    <lineage>
        <taxon>Bacteria</taxon>
        <taxon>Pseudomonadati</taxon>
        <taxon>Pseudomonadota</taxon>
        <taxon>Alphaproteobacteria</taxon>
        <taxon>Hyphomicrobiales</taxon>
        <taxon>Brucellaceae</taxon>
        <taxon>Brucella/Ochrobactrum group</taxon>
        <taxon>Brucella</taxon>
    </lineage>
</organism>
<evidence type="ECO:0000313" key="2">
    <source>
        <dbReference type="EMBL" id="OYR21969.1"/>
    </source>
</evidence>
<keyword evidence="1" id="KW-0732">Signal</keyword>
<dbReference type="AlphaFoldDB" id="A0A256G4G0"/>
<feature type="chain" id="PRO_5012807184" evidence="1">
    <location>
        <begin position="24"/>
        <end position="136"/>
    </location>
</feature>
<sequence length="136" mass="14852">MSFIIKFNATVLAVQFIVYPAVAAVDCAGVDQELTKERKTEYAKIISDSLKEKVKPAKVEVDSFMQSGKWTVVYASTPVADPGYFFFDSNSGKQTFKDVWGGMADEGDGPKLVKFAKDLGANEEIAACFSKVVMSD</sequence>
<evidence type="ECO:0000256" key="1">
    <source>
        <dbReference type="SAM" id="SignalP"/>
    </source>
</evidence>
<name>A0A256G4G0_9HYPH</name>
<dbReference type="Proteomes" id="UP000216188">
    <property type="component" value="Unassembled WGS sequence"/>
</dbReference>
<gene>
    <name evidence="2" type="ORF">CEV34_4770</name>
</gene>
<dbReference type="EMBL" id="NNRM01000046">
    <property type="protein sequence ID" value="OYR21969.1"/>
    <property type="molecule type" value="Genomic_DNA"/>
</dbReference>
<dbReference type="RefSeq" id="WP_094544589.1">
    <property type="nucleotide sequence ID" value="NZ_JBHEEM010000009.1"/>
</dbReference>
<feature type="signal peptide" evidence="1">
    <location>
        <begin position="1"/>
        <end position="23"/>
    </location>
</feature>
<keyword evidence="3" id="KW-1185">Reference proteome</keyword>
<comment type="caution">
    <text evidence="2">The sequence shown here is derived from an EMBL/GenBank/DDBJ whole genome shotgun (WGS) entry which is preliminary data.</text>
</comment>
<protein>
    <submittedName>
        <fullName evidence="2">Uncharacterized protein</fullName>
    </submittedName>
</protein>
<evidence type="ECO:0000313" key="3">
    <source>
        <dbReference type="Proteomes" id="UP000216188"/>
    </source>
</evidence>
<proteinExistence type="predicted"/>
<reference evidence="2 3" key="1">
    <citation type="submission" date="2017-07" db="EMBL/GenBank/DDBJ databases">
        <title>Phylogenetic study on the rhizospheric bacterium Ochrobactrum sp. A44.</title>
        <authorList>
            <person name="Krzyzanowska D.M."/>
            <person name="Ossowicki A."/>
            <person name="Rajewska M."/>
            <person name="Maciag T."/>
            <person name="Kaczynski Z."/>
            <person name="Czerwicka M."/>
            <person name="Jafra S."/>
        </authorList>
    </citation>
    <scope>NUCLEOTIDE SEQUENCE [LARGE SCALE GENOMIC DNA]</scope>
    <source>
        <strain evidence="2 3">CCUG 30717</strain>
    </source>
</reference>
<accession>A0A256G4G0</accession>